<dbReference type="InterPro" id="IPR018253">
    <property type="entry name" value="DnaJ_domain_CS"/>
</dbReference>
<dbReference type="Gene3D" id="2.10.230.10">
    <property type="entry name" value="Heat shock protein DnaJ, cysteine-rich domain"/>
    <property type="match status" value="1"/>
</dbReference>
<keyword evidence="3 14" id="KW-0963">Cytoplasm</keyword>
<dbReference type="CDD" id="cd10747">
    <property type="entry name" value="DnaJ_C"/>
    <property type="match status" value="1"/>
</dbReference>
<evidence type="ECO:0000256" key="13">
    <source>
        <dbReference type="ARBA" id="ARBA00067609"/>
    </source>
</evidence>
<evidence type="ECO:0000256" key="1">
    <source>
        <dbReference type="ARBA" id="ARBA00004496"/>
    </source>
</evidence>
<dbReference type="HAMAP" id="MF_01152">
    <property type="entry name" value="DnaJ"/>
    <property type="match status" value="1"/>
</dbReference>
<dbReference type="CDD" id="cd06257">
    <property type="entry name" value="DnaJ"/>
    <property type="match status" value="1"/>
</dbReference>
<dbReference type="InterPro" id="IPR012724">
    <property type="entry name" value="DnaJ"/>
</dbReference>
<keyword evidence="4 14" id="KW-0235">DNA replication</keyword>
<dbReference type="SUPFAM" id="SSF46565">
    <property type="entry name" value="Chaperone J-domain"/>
    <property type="match status" value="1"/>
</dbReference>
<dbReference type="GO" id="GO:0051082">
    <property type="term" value="F:unfolded protein binding"/>
    <property type="evidence" value="ECO:0007669"/>
    <property type="project" value="UniProtKB-UniRule"/>
</dbReference>
<dbReference type="SUPFAM" id="SSF57938">
    <property type="entry name" value="DnaJ/Hsp40 cysteine-rich domain"/>
    <property type="match status" value="1"/>
</dbReference>
<feature type="binding site" evidence="14">
    <location>
        <position position="161"/>
    </location>
    <ligand>
        <name>Zn(2+)</name>
        <dbReference type="ChEBI" id="CHEBI:29105"/>
        <label>1</label>
    </ligand>
</feature>
<dbReference type="InterPro" id="IPR001305">
    <property type="entry name" value="HSP_DnaJ_Cys-rich_dom"/>
</dbReference>
<keyword evidence="6 14" id="KW-0677">Repeat</keyword>
<feature type="binding site" evidence="14">
    <location>
        <position position="217"/>
    </location>
    <ligand>
        <name>Zn(2+)</name>
        <dbReference type="ChEBI" id="CHEBI:29105"/>
        <label>1</label>
    </ligand>
</feature>
<dbReference type="AlphaFoldDB" id="A0A6B3LDR3"/>
<dbReference type="EMBL" id="CP066776">
    <property type="protein sequence ID" value="QQL46333.1"/>
    <property type="molecule type" value="Genomic_DNA"/>
</dbReference>
<comment type="subcellular location">
    <subcellularLocation>
        <location evidence="1 14">Cytoplasm</location>
    </subcellularLocation>
</comment>
<dbReference type="Gene3D" id="2.60.260.20">
    <property type="entry name" value="Urease metallochaperone UreE, N-terminal domain"/>
    <property type="match status" value="2"/>
</dbReference>
<evidence type="ECO:0000256" key="10">
    <source>
        <dbReference type="ARBA" id="ARBA00023186"/>
    </source>
</evidence>
<feature type="binding site" evidence="14">
    <location>
        <position position="164"/>
    </location>
    <ligand>
        <name>Zn(2+)</name>
        <dbReference type="ChEBI" id="CHEBI:29105"/>
        <label>1</label>
    </ligand>
</feature>
<comment type="function">
    <text evidence="11 14">Participates actively in the response to hyperosmotic and heat shock by preventing the aggregation of stress-denatured proteins and by disaggregating proteins, also in an autonomous, DnaK-independent fashion. Unfolded proteins bind initially to DnaJ; upon interaction with the DnaJ-bound protein, DnaK hydrolyzes its bound ATP, resulting in the formation of a stable complex. GrpE releases ADP from DnaK; ATP binding to DnaK triggers the release of the substrate protein, thus completing the reaction cycle. Several rounds of ATP-dependent interactions between DnaJ, DnaK and GrpE are required for fully efficient folding. Also involved, together with DnaK and GrpE, in the DNA replication of plasmids through activation of initiation proteins.</text>
</comment>
<dbReference type="GO" id="GO:0031072">
    <property type="term" value="F:heat shock protein binding"/>
    <property type="evidence" value="ECO:0007669"/>
    <property type="project" value="InterPro"/>
</dbReference>
<comment type="domain">
    <text evidence="14">The J domain is necessary and sufficient to stimulate DnaK ATPase activity. Zinc center 1 plays an important role in the autonomous, DnaK-independent chaperone activity of DnaJ. Zinc center 2 is essential for interaction with DnaK and for DnaJ activity.</text>
</comment>
<keyword evidence="16" id="KW-1185">Reference proteome</keyword>
<dbReference type="RefSeq" id="WP_164364929.1">
    <property type="nucleotide sequence ID" value="NZ_CP066776.1"/>
</dbReference>
<sequence>MTQDRDYYDVLGVSKEATKAEIKKAYRKMAVKYHPDKNPDDPEAEERFKELGHAYEVLSDENKRAAYDRYGHAAFESGGMGGAARGGGGFHDPFDIFSQVFGGGGGGGIFEEMFGGGGGGGRRDPSGRSAGSDLRYDLEITLEEAATGCEKELEIEKYVGCDSCGSKGSSDSSGMSTCSTCNGHGRVVASRGFFQVQQTCPTCHGAGGVIKNPCSKCDGDGRVQKTSRMKINIPEGVDTGVRIRSGGKGDAGMRGGPAGDLYVVIHVKDNDVFEREGDNLYCNVPVSFPKAALGGEIKVPTLQGVASIKVPAGTQSGTTFRLRSKGMPVLSSGGRRGDLLVNVDVEVPTKLNSKQKELLEQLGETMGEENSPMHESFFEKAKRFFTAD</sequence>
<evidence type="ECO:0000256" key="7">
    <source>
        <dbReference type="ARBA" id="ARBA00022771"/>
    </source>
</evidence>
<feature type="binding site" evidence="14">
    <location>
        <position position="203"/>
    </location>
    <ligand>
        <name>Zn(2+)</name>
        <dbReference type="ChEBI" id="CHEBI:29105"/>
        <label>2</label>
    </ligand>
</feature>
<comment type="subunit">
    <text evidence="2 14">Homodimer.</text>
</comment>
<dbReference type="Pfam" id="PF00684">
    <property type="entry name" value="DnaJ_CXXCXGXG"/>
    <property type="match status" value="1"/>
</dbReference>
<evidence type="ECO:0000256" key="8">
    <source>
        <dbReference type="ARBA" id="ARBA00022833"/>
    </source>
</evidence>
<dbReference type="CDD" id="cd10719">
    <property type="entry name" value="DnaJ_zf"/>
    <property type="match status" value="1"/>
</dbReference>
<evidence type="ECO:0000256" key="14">
    <source>
        <dbReference type="HAMAP-Rule" id="MF_01152"/>
    </source>
</evidence>
<dbReference type="InterPro" id="IPR008971">
    <property type="entry name" value="HSP40/DnaJ_pept-bd"/>
</dbReference>
<feature type="binding site" evidence="14">
    <location>
        <position position="214"/>
    </location>
    <ligand>
        <name>Zn(2+)</name>
        <dbReference type="ChEBI" id="CHEBI:29105"/>
        <label>1</label>
    </ligand>
</feature>
<protein>
    <recommendedName>
        <fullName evidence="13 14">Chaperone protein DnaJ</fullName>
    </recommendedName>
</protein>
<dbReference type="NCBIfam" id="TIGR02349">
    <property type="entry name" value="DnaJ_bact"/>
    <property type="match status" value="1"/>
</dbReference>
<dbReference type="Pfam" id="PF00226">
    <property type="entry name" value="DnaJ"/>
    <property type="match status" value="1"/>
</dbReference>
<organism evidence="15 16">
    <name type="scientific">Sulfuriroseicoccus oceanibius</name>
    <dbReference type="NCBI Taxonomy" id="2707525"/>
    <lineage>
        <taxon>Bacteria</taxon>
        <taxon>Pseudomonadati</taxon>
        <taxon>Verrucomicrobiota</taxon>
        <taxon>Verrucomicrobiia</taxon>
        <taxon>Verrucomicrobiales</taxon>
        <taxon>Verrucomicrobiaceae</taxon>
        <taxon>Sulfuriroseicoccus</taxon>
    </lineage>
</organism>
<dbReference type="FunFam" id="2.60.260.20:FF:000004">
    <property type="entry name" value="Molecular chaperone DnaJ"/>
    <property type="match status" value="1"/>
</dbReference>
<dbReference type="Gene3D" id="1.10.287.110">
    <property type="entry name" value="DnaJ domain"/>
    <property type="match status" value="1"/>
</dbReference>
<dbReference type="InterPro" id="IPR036869">
    <property type="entry name" value="J_dom_sf"/>
</dbReference>
<keyword evidence="8 14" id="KW-0862">Zinc</keyword>
<evidence type="ECO:0000256" key="2">
    <source>
        <dbReference type="ARBA" id="ARBA00011738"/>
    </source>
</evidence>
<accession>A0A6B3LDR3</accession>
<dbReference type="GO" id="GO:0005524">
    <property type="term" value="F:ATP binding"/>
    <property type="evidence" value="ECO:0007669"/>
    <property type="project" value="InterPro"/>
</dbReference>
<dbReference type="PROSITE" id="PS50076">
    <property type="entry name" value="DNAJ_2"/>
    <property type="match status" value="1"/>
</dbReference>
<gene>
    <name evidence="14 15" type="primary">dnaJ</name>
    <name evidence="15" type="ORF">G3M56_000410</name>
</gene>
<dbReference type="GO" id="GO:0009408">
    <property type="term" value="P:response to heat"/>
    <property type="evidence" value="ECO:0007669"/>
    <property type="project" value="InterPro"/>
</dbReference>
<feature type="binding site" evidence="14">
    <location>
        <position position="178"/>
    </location>
    <ligand>
        <name>Zn(2+)</name>
        <dbReference type="ChEBI" id="CHEBI:29105"/>
        <label>2</label>
    </ligand>
</feature>
<dbReference type="PANTHER" id="PTHR43096">
    <property type="entry name" value="DNAJ HOMOLOG 1, MITOCHONDRIAL-RELATED"/>
    <property type="match status" value="1"/>
</dbReference>
<keyword evidence="7 14" id="KW-0863">Zinc-finger</keyword>
<dbReference type="Pfam" id="PF01556">
    <property type="entry name" value="DnaJ_C"/>
    <property type="match status" value="1"/>
</dbReference>
<dbReference type="KEGG" id="soa:G3M56_000410"/>
<dbReference type="FunFam" id="1.10.287.110:FF:000034">
    <property type="entry name" value="Chaperone protein DnaJ"/>
    <property type="match status" value="1"/>
</dbReference>
<dbReference type="GO" id="GO:0005737">
    <property type="term" value="C:cytoplasm"/>
    <property type="evidence" value="ECO:0007669"/>
    <property type="project" value="UniProtKB-SubCell"/>
</dbReference>
<dbReference type="InterPro" id="IPR001623">
    <property type="entry name" value="DnaJ_domain"/>
</dbReference>
<evidence type="ECO:0000256" key="11">
    <source>
        <dbReference type="ARBA" id="ARBA00053423"/>
    </source>
</evidence>
<evidence type="ECO:0000256" key="9">
    <source>
        <dbReference type="ARBA" id="ARBA00023016"/>
    </source>
</evidence>
<dbReference type="FunFam" id="2.10.230.10:FF:000002">
    <property type="entry name" value="Molecular chaperone DnaJ"/>
    <property type="match status" value="1"/>
</dbReference>
<evidence type="ECO:0000256" key="3">
    <source>
        <dbReference type="ARBA" id="ARBA00022490"/>
    </source>
</evidence>
<proteinExistence type="inferred from homology"/>
<dbReference type="GO" id="GO:0008270">
    <property type="term" value="F:zinc ion binding"/>
    <property type="evidence" value="ECO:0007669"/>
    <property type="project" value="UniProtKB-UniRule"/>
</dbReference>
<evidence type="ECO:0000256" key="6">
    <source>
        <dbReference type="ARBA" id="ARBA00022737"/>
    </source>
</evidence>
<evidence type="ECO:0000313" key="15">
    <source>
        <dbReference type="EMBL" id="QQL46333.1"/>
    </source>
</evidence>
<evidence type="ECO:0000256" key="5">
    <source>
        <dbReference type="ARBA" id="ARBA00022723"/>
    </source>
</evidence>
<dbReference type="PRINTS" id="PR00625">
    <property type="entry name" value="JDOMAIN"/>
</dbReference>
<comment type="cofactor">
    <cofactor evidence="14">
        <name>Zn(2+)</name>
        <dbReference type="ChEBI" id="CHEBI:29105"/>
    </cofactor>
    <text evidence="14">Binds 2 Zn(2+) ions per monomer.</text>
</comment>
<dbReference type="GO" id="GO:0042026">
    <property type="term" value="P:protein refolding"/>
    <property type="evidence" value="ECO:0007669"/>
    <property type="project" value="TreeGrafter"/>
</dbReference>
<keyword evidence="9 14" id="KW-0346">Stress response</keyword>
<dbReference type="Proteomes" id="UP000475117">
    <property type="component" value="Chromosome"/>
</dbReference>
<dbReference type="NCBIfam" id="NF008035">
    <property type="entry name" value="PRK10767.1"/>
    <property type="match status" value="1"/>
</dbReference>
<reference evidence="15 16" key="1">
    <citation type="submission" date="2020-12" db="EMBL/GenBank/DDBJ databases">
        <title>Sulforoseuscoccus oceanibium gen. nov., sp. nov., a representative of the phylum Verrucomicrobia with special cytoplasmic membrane, and proposal of Sulforoseuscoccusaceae fam. nov.</title>
        <authorList>
            <person name="Xi F."/>
        </authorList>
    </citation>
    <scope>NUCLEOTIDE SEQUENCE [LARGE SCALE GENOMIC DNA]</scope>
    <source>
        <strain evidence="15 16">T37</strain>
    </source>
</reference>
<evidence type="ECO:0000313" key="16">
    <source>
        <dbReference type="Proteomes" id="UP000475117"/>
    </source>
</evidence>
<comment type="caution">
    <text evidence="14">Lacks conserved residue(s) required for the propagation of feature annotation.</text>
</comment>
<evidence type="ECO:0000256" key="4">
    <source>
        <dbReference type="ARBA" id="ARBA00022705"/>
    </source>
</evidence>
<dbReference type="PANTHER" id="PTHR43096:SF52">
    <property type="entry name" value="DNAJ HOMOLOG 1, MITOCHONDRIAL-RELATED"/>
    <property type="match status" value="1"/>
</dbReference>
<evidence type="ECO:0000256" key="12">
    <source>
        <dbReference type="ARBA" id="ARBA00061004"/>
    </source>
</evidence>
<dbReference type="InterPro" id="IPR002939">
    <property type="entry name" value="DnaJ_C"/>
</dbReference>
<dbReference type="SUPFAM" id="SSF49493">
    <property type="entry name" value="HSP40/DnaJ peptide-binding domain"/>
    <property type="match status" value="2"/>
</dbReference>
<feature type="binding site" evidence="14">
    <location>
        <position position="181"/>
    </location>
    <ligand>
        <name>Zn(2+)</name>
        <dbReference type="ChEBI" id="CHEBI:29105"/>
        <label>2</label>
    </ligand>
</feature>
<dbReference type="InterPro" id="IPR036410">
    <property type="entry name" value="HSP_DnaJ_Cys-rich_dom_sf"/>
</dbReference>
<feature type="binding site" evidence="14">
    <location>
        <position position="200"/>
    </location>
    <ligand>
        <name>Zn(2+)</name>
        <dbReference type="ChEBI" id="CHEBI:29105"/>
        <label>2</label>
    </ligand>
</feature>
<keyword evidence="10 14" id="KW-0143">Chaperone</keyword>
<comment type="similarity">
    <text evidence="12 14">Belongs to the DnaJ family.</text>
</comment>
<dbReference type="PROSITE" id="PS51188">
    <property type="entry name" value="ZF_CR"/>
    <property type="match status" value="1"/>
</dbReference>
<dbReference type="SMART" id="SM00271">
    <property type="entry name" value="DnaJ"/>
    <property type="match status" value="1"/>
</dbReference>
<dbReference type="GO" id="GO:0006260">
    <property type="term" value="P:DNA replication"/>
    <property type="evidence" value="ECO:0007669"/>
    <property type="project" value="UniProtKB-KW"/>
</dbReference>
<dbReference type="PROSITE" id="PS00636">
    <property type="entry name" value="DNAJ_1"/>
    <property type="match status" value="1"/>
</dbReference>
<name>A0A6B3LDR3_9BACT</name>
<keyword evidence="5 14" id="KW-0479">Metal-binding</keyword>